<accession>A0A2P6NVK0</accession>
<name>A0A2P6NVK0_9EUKA</name>
<gene>
    <name evidence="1" type="ORF">PROFUN_04425</name>
</gene>
<sequence length="40" mass="4474">MNDGRTTSGHHEEEGELALNLELACTSRIVRDCHGNYRGM</sequence>
<evidence type="ECO:0000313" key="1">
    <source>
        <dbReference type="EMBL" id="PRP87997.1"/>
    </source>
</evidence>
<proteinExistence type="predicted"/>
<dbReference type="EMBL" id="MDYQ01000015">
    <property type="protein sequence ID" value="PRP87997.1"/>
    <property type="molecule type" value="Genomic_DNA"/>
</dbReference>
<protein>
    <submittedName>
        <fullName evidence="1">Uncharacterized protein</fullName>
    </submittedName>
</protein>
<dbReference type="AlphaFoldDB" id="A0A2P6NVK0"/>
<dbReference type="Proteomes" id="UP000241769">
    <property type="component" value="Unassembled WGS sequence"/>
</dbReference>
<comment type="caution">
    <text evidence="1">The sequence shown here is derived from an EMBL/GenBank/DDBJ whole genome shotgun (WGS) entry which is preliminary data.</text>
</comment>
<reference evidence="1 2" key="1">
    <citation type="journal article" date="2018" name="Genome Biol. Evol.">
        <title>Multiple Roots of Fruiting Body Formation in Amoebozoa.</title>
        <authorList>
            <person name="Hillmann F."/>
            <person name="Forbes G."/>
            <person name="Novohradska S."/>
            <person name="Ferling I."/>
            <person name="Riege K."/>
            <person name="Groth M."/>
            <person name="Westermann M."/>
            <person name="Marz M."/>
            <person name="Spaller T."/>
            <person name="Winckler T."/>
            <person name="Schaap P."/>
            <person name="Glockner G."/>
        </authorList>
    </citation>
    <scope>NUCLEOTIDE SEQUENCE [LARGE SCALE GENOMIC DNA]</scope>
    <source>
        <strain evidence="1 2">Jena</strain>
    </source>
</reference>
<organism evidence="1 2">
    <name type="scientific">Planoprotostelium fungivorum</name>
    <dbReference type="NCBI Taxonomy" id="1890364"/>
    <lineage>
        <taxon>Eukaryota</taxon>
        <taxon>Amoebozoa</taxon>
        <taxon>Evosea</taxon>
        <taxon>Variosea</taxon>
        <taxon>Cavosteliida</taxon>
        <taxon>Cavosteliaceae</taxon>
        <taxon>Planoprotostelium</taxon>
    </lineage>
</organism>
<evidence type="ECO:0000313" key="2">
    <source>
        <dbReference type="Proteomes" id="UP000241769"/>
    </source>
</evidence>
<dbReference type="InParanoid" id="A0A2P6NVK0"/>
<keyword evidence="2" id="KW-1185">Reference proteome</keyword>